<evidence type="ECO:0000313" key="3">
    <source>
        <dbReference type="Proteomes" id="UP000050509"/>
    </source>
</evidence>
<sequence length="191" mass="20203">PLTGVQRRDLTLSGKVQSDLIYAVHGLNRMNPDFYAANVGNMILGRIGLGGRLGDNVRERQGLAYSCGSSVDADLGAGPWAALAGVNPANIERAIAAIVHEIGEFCERGPSAEELSDARDYMTGSLALGLETSDGIAGTLLGIERYGLGFDYISRYPDLIRGISADQIVEVARKYLSTENYVVVTAGPAVA</sequence>
<organism evidence="2 3">
    <name type="scientific">Kouleothrix aurantiaca</name>
    <dbReference type="NCBI Taxonomy" id="186479"/>
    <lineage>
        <taxon>Bacteria</taxon>
        <taxon>Bacillati</taxon>
        <taxon>Chloroflexota</taxon>
        <taxon>Chloroflexia</taxon>
        <taxon>Chloroflexales</taxon>
        <taxon>Roseiflexineae</taxon>
        <taxon>Roseiflexaceae</taxon>
        <taxon>Kouleothrix</taxon>
    </lineage>
</organism>
<evidence type="ECO:0000259" key="1">
    <source>
        <dbReference type="Pfam" id="PF05193"/>
    </source>
</evidence>
<dbReference type="GO" id="GO:0046872">
    <property type="term" value="F:metal ion binding"/>
    <property type="evidence" value="ECO:0007669"/>
    <property type="project" value="InterPro"/>
</dbReference>
<comment type="caution">
    <text evidence="2">The sequence shown here is derived from an EMBL/GenBank/DDBJ whole genome shotgun (WGS) entry which is preliminary data.</text>
</comment>
<dbReference type="AlphaFoldDB" id="A0A0P9CQS0"/>
<feature type="domain" description="Peptidase M16 C-terminal" evidence="1">
    <location>
        <begin position="15"/>
        <end position="120"/>
    </location>
</feature>
<dbReference type="SUPFAM" id="SSF63411">
    <property type="entry name" value="LuxS/MPP-like metallohydrolase"/>
    <property type="match status" value="1"/>
</dbReference>
<dbReference type="EMBL" id="LJCR01003028">
    <property type="protein sequence ID" value="KPV48007.1"/>
    <property type="molecule type" value="Genomic_DNA"/>
</dbReference>
<proteinExistence type="predicted"/>
<evidence type="ECO:0000313" key="2">
    <source>
        <dbReference type="EMBL" id="KPV48007.1"/>
    </source>
</evidence>
<name>A0A0P9CQS0_9CHLR</name>
<feature type="non-terminal residue" evidence="2">
    <location>
        <position position="1"/>
    </location>
</feature>
<reference evidence="2 3" key="1">
    <citation type="submission" date="2015-09" db="EMBL/GenBank/DDBJ databases">
        <title>Draft genome sequence of Kouleothrix aurantiaca JCM 19913.</title>
        <authorList>
            <person name="Hemp J."/>
        </authorList>
    </citation>
    <scope>NUCLEOTIDE SEQUENCE [LARGE SCALE GENOMIC DNA]</scope>
    <source>
        <strain evidence="2 3">COM-B</strain>
    </source>
</reference>
<dbReference type="Gene3D" id="3.30.830.10">
    <property type="entry name" value="Metalloenzyme, LuxS/M16 peptidase-like"/>
    <property type="match status" value="1"/>
</dbReference>
<accession>A0A0P9CQS0</accession>
<protein>
    <submittedName>
        <fullName evidence="2">Peptidase M16</fullName>
    </submittedName>
</protein>
<keyword evidence="3" id="KW-1185">Reference proteome</keyword>
<dbReference type="Pfam" id="PF05193">
    <property type="entry name" value="Peptidase_M16_C"/>
    <property type="match status" value="1"/>
</dbReference>
<dbReference type="InterPro" id="IPR007863">
    <property type="entry name" value="Peptidase_M16_C"/>
</dbReference>
<gene>
    <name evidence="2" type="ORF">SE17_40385</name>
</gene>
<dbReference type="Proteomes" id="UP000050509">
    <property type="component" value="Unassembled WGS sequence"/>
</dbReference>
<dbReference type="InterPro" id="IPR011249">
    <property type="entry name" value="Metalloenz_LuxS/M16"/>
</dbReference>